<evidence type="ECO:0000256" key="1">
    <source>
        <dbReference type="ARBA" id="ARBA00004613"/>
    </source>
</evidence>
<reference evidence="9" key="1">
    <citation type="submission" date="2016-12" db="EMBL/GenBank/DDBJ databases">
        <title>Genome sequence of Streptomyces antioxidans MUSC 164.</title>
        <authorList>
            <person name="Lee L.-H."/>
            <person name="Ser H.-L."/>
        </authorList>
    </citation>
    <scope>NUCLEOTIDE SEQUENCE [LARGE SCALE GENOMIC DNA]</scope>
    <source>
        <strain evidence="9">MUSC 164</strain>
    </source>
</reference>
<dbReference type="GO" id="GO:0004867">
    <property type="term" value="F:serine-type endopeptidase inhibitor activity"/>
    <property type="evidence" value="ECO:0007669"/>
    <property type="project" value="UniProtKB-KW"/>
</dbReference>
<dbReference type="InterPro" id="IPR020054">
    <property type="entry name" value="Prot_inh_SSI_I16_CS"/>
</dbReference>
<dbReference type="Proteomes" id="UP000033615">
    <property type="component" value="Unassembled WGS sequence"/>
</dbReference>
<comment type="subcellular location">
    <subcellularLocation>
        <location evidence="1">Secreted</location>
    </subcellularLocation>
</comment>
<dbReference type="GO" id="GO:0005576">
    <property type="term" value="C:extracellular region"/>
    <property type="evidence" value="ECO:0007669"/>
    <property type="project" value="UniProtKB-SubCell"/>
</dbReference>
<sequence>MGAHGPYGGARAVRERGALTGGEPLPRAQPLTAEQRARRRRVRRGGGSAPPTDHTRSAPMPLLHRLAVTAALTTAATAGALAPAAATPLPLPLPFDGESADRLMITVSETGEANDAATFLLSCHPTGGTHPRARAACAQLDSQTAWGRDPFAPVAPDAMCTRQYGGPATARVTGHWAGRPVNARFNRTDGCEIARWNRFSVVLRTPGS</sequence>
<evidence type="ECO:0000256" key="3">
    <source>
        <dbReference type="ARBA" id="ARBA00022525"/>
    </source>
</evidence>
<evidence type="ECO:0000256" key="5">
    <source>
        <dbReference type="ARBA" id="ARBA00022900"/>
    </source>
</evidence>
<evidence type="ECO:0000313" key="10">
    <source>
        <dbReference type="Proteomes" id="UP000033615"/>
    </source>
</evidence>
<keyword evidence="4" id="KW-0646">Protease inhibitor</keyword>
<protein>
    <recommendedName>
        <fullName evidence="8">Subtilisin inhibitor domain-containing protein</fullName>
    </recommendedName>
</protein>
<dbReference type="AlphaFoldDB" id="A0A1V4D4Z4"/>
<proteinExistence type="inferred from homology"/>
<dbReference type="SUPFAM" id="SSF55399">
    <property type="entry name" value="Subtilisin inhibitor"/>
    <property type="match status" value="1"/>
</dbReference>
<comment type="similarity">
    <text evidence="2">Belongs to the protease inhibitor I16 (SSI) family.</text>
</comment>
<dbReference type="Gene3D" id="3.30.350.10">
    <property type="entry name" value="Subtilisin inhibitor-like"/>
    <property type="match status" value="1"/>
</dbReference>
<evidence type="ECO:0000256" key="4">
    <source>
        <dbReference type="ARBA" id="ARBA00022690"/>
    </source>
</evidence>
<feature type="domain" description="Subtilisin inhibitor" evidence="8">
    <location>
        <begin position="102"/>
        <end position="182"/>
    </location>
</feature>
<keyword evidence="3" id="KW-0964">Secreted</keyword>
<accession>A0A1V4D4Z4</accession>
<comment type="caution">
    <text evidence="9">The sequence shown here is derived from an EMBL/GenBank/DDBJ whole genome shotgun (WGS) entry which is preliminary data.</text>
</comment>
<organism evidence="9 10">
    <name type="scientific">Streptomyces antioxidans</name>
    <dbReference type="NCBI Taxonomy" id="1507734"/>
    <lineage>
        <taxon>Bacteria</taxon>
        <taxon>Bacillati</taxon>
        <taxon>Actinomycetota</taxon>
        <taxon>Actinomycetes</taxon>
        <taxon>Kitasatosporales</taxon>
        <taxon>Streptomycetaceae</taxon>
        <taxon>Streptomyces</taxon>
    </lineage>
</organism>
<dbReference type="Pfam" id="PF00720">
    <property type="entry name" value="SSI"/>
    <property type="match status" value="1"/>
</dbReference>
<feature type="region of interest" description="Disordered" evidence="7">
    <location>
        <begin position="1"/>
        <end position="60"/>
    </location>
</feature>
<dbReference type="InterPro" id="IPR036819">
    <property type="entry name" value="Subtilisin_inhibitor-like_sf"/>
</dbReference>
<keyword evidence="5" id="KW-0722">Serine protease inhibitor</keyword>
<evidence type="ECO:0000259" key="8">
    <source>
        <dbReference type="Pfam" id="PF00720"/>
    </source>
</evidence>
<evidence type="ECO:0000313" key="9">
    <source>
        <dbReference type="EMBL" id="OPF79333.1"/>
    </source>
</evidence>
<keyword evidence="10" id="KW-1185">Reference proteome</keyword>
<dbReference type="InterPro" id="IPR023549">
    <property type="entry name" value="Subtilisin_inhibitor"/>
</dbReference>
<evidence type="ECO:0000256" key="7">
    <source>
        <dbReference type="SAM" id="MobiDB-lite"/>
    </source>
</evidence>
<name>A0A1V4D4Z4_9ACTN</name>
<gene>
    <name evidence="9" type="ORF">VT50_0216760</name>
</gene>
<dbReference type="PROSITE" id="PS00999">
    <property type="entry name" value="SSI"/>
    <property type="match status" value="1"/>
</dbReference>
<evidence type="ECO:0000256" key="6">
    <source>
        <dbReference type="ARBA" id="ARBA00023157"/>
    </source>
</evidence>
<keyword evidence="6" id="KW-1015">Disulfide bond</keyword>
<dbReference type="EMBL" id="LAKD02000040">
    <property type="protein sequence ID" value="OPF79333.1"/>
    <property type="molecule type" value="Genomic_DNA"/>
</dbReference>
<evidence type="ECO:0000256" key="2">
    <source>
        <dbReference type="ARBA" id="ARBA00010472"/>
    </source>
</evidence>